<accession>A0ACC0LMK7</accession>
<proteinExistence type="predicted"/>
<dbReference type="Proteomes" id="UP001062846">
    <property type="component" value="Chromosome 11"/>
</dbReference>
<gene>
    <name evidence="1" type="ORF">RHMOL_Rhmol11G0013700</name>
</gene>
<keyword evidence="2" id="KW-1185">Reference proteome</keyword>
<evidence type="ECO:0000313" key="1">
    <source>
        <dbReference type="EMBL" id="KAI8529930.1"/>
    </source>
</evidence>
<organism evidence="1 2">
    <name type="scientific">Rhododendron molle</name>
    <name type="common">Chinese azalea</name>
    <name type="synonym">Azalea mollis</name>
    <dbReference type="NCBI Taxonomy" id="49168"/>
    <lineage>
        <taxon>Eukaryota</taxon>
        <taxon>Viridiplantae</taxon>
        <taxon>Streptophyta</taxon>
        <taxon>Embryophyta</taxon>
        <taxon>Tracheophyta</taxon>
        <taxon>Spermatophyta</taxon>
        <taxon>Magnoliopsida</taxon>
        <taxon>eudicotyledons</taxon>
        <taxon>Gunneridae</taxon>
        <taxon>Pentapetalae</taxon>
        <taxon>asterids</taxon>
        <taxon>Ericales</taxon>
        <taxon>Ericaceae</taxon>
        <taxon>Ericoideae</taxon>
        <taxon>Rhodoreae</taxon>
        <taxon>Rhododendron</taxon>
    </lineage>
</organism>
<dbReference type="EMBL" id="CM046398">
    <property type="protein sequence ID" value="KAI8529930.1"/>
    <property type="molecule type" value="Genomic_DNA"/>
</dbReference>
<protein>
    <submittedName>
        <fullName evidence="1">Uncharacterized protein</fullName>
    </submittedName>
</protein>
<comment type="caution">
    <text evidence="1">The sequence shown here is derived from an EMBL/GenBank/DDBJ whole genome shotgun (WGS) entry which is preliminary data.</text>
</comment>
<name>A0ACC0LMK7_RHOML</name>
<evidence type="ECO:0000313" key="2">
    <source>
        <dbReference type="Proteomes" id="UP001062846"/>
    </source>
</evidence>
<sequence length="62" mass="6838">MFKLGSLPIPSKQPLQTKTLNCWSQGSSKAMVQGQVTAQGRFRSMFSPLTGRPVIQQLQLGF</sequence>
<reference evidence="1" key="1">
    <citation type="submission" date="2022-02" db="EMBL/GenBank/DDBJ databases">
        <title>Plant Genome Project.</title>
        <authorList>
            <person name="Zhang R.-G."/>
        </authorList>
    </citation>
    <scope>NUCLEOTIDE SEQUENCE</scope>
    <source>
        <strain evidence="1">AT1</strain>
    </source>
</reference>